<feature type="compositionally biased region" description="Acidic residues" evidence="1">
    <location>
        <begin position="278"/>
        <end position="289"/>
    </location>
</feature>
<reference evidence="4 5" key="1">
    <citation type="journal article" date="2018" name="Sci. Rep.">
        <title>Comparative genomics provides insights into the lifestyle and reveals functional heterogeneity of dark septate endophytic fungi.</title>
        <authorList>
            <person name="Knapp D.G."/>
            <person name="Nemeth J.B."/>
            <person name="Barry K."/>
            <person name="Hainaut M."/>
            <person name="Henrissat B."/>
            <person name="Johnson J."/>
            <person name="Kuo A."/>
            <person name="Lim J.H.P."/>
            <person name="Lipzen A."/>
            <person name="Nolan M."/>
            <person name="Ohm R.A."/>
            <person name="Tamas L."/>
            <person name="Grigoriev I.V."/>
            <person name="Spatafora J.W."/>
            <person name="Nagy L.G."/>
            <person name="Kovacs G.M."/>
        </authorList>
    </citation>
    <scope>NUCLEOTIDE SEQUENCE [LARGE SCALE GENOMIC DNA]</scope>
    <source>
        <strain evidence="4 5">DSE2036</strain>
    </source>
</reference>
<sequence>MPDFTFIAEDPAQSNSRLRKRQVQERAQPKLIPTLYKASVKTLADTSALKTSASTARIDDAIFQRIKKCLQRANHKSTPEPEAKAAFYLASRLMGQYNISQAEVLAHESPAMRQQYAGQSVVSIKRADGSDKAVNNQGFVGELASAMGEFFDCKCYSTQNHASMDWTFYGITENTVAAAMAFEMAYNLISEWARPYKGNASKSSYCIGVAQELRYIAKEEKGAQEKQAFEAESESLHMQIEHEEAQRQAELDRLAYFPSSLEETVDDNTDGRLKTENSYDEDASDDETAPDFVENGVQVDPQANLDVEIMKLVNPVGATLSSSGRVNSLSLPTTSANGSQALLDQYAASKSLSTIKQEADGNPNHTTLWASSMQLTTFRTNASRIADDYLKDRGVKLSNSKSRYSGVSDYSAYLQGTHDSKKIDIHQRRIEG</sequence>
<name>A0A2V1CZC9_9PLEO</name>
<evidence type="ECO:0000259" key="3">
    <source>
        <dbReference type="Pfam" id="PF23771"/>
    </source>
</evidence>
<evidence type="ECO:0000259" key="2">
    <source>
        <dbReference type="Pfam" id="PF10979"/>
    </source>
</evidence>
<dbReference type="OrthoDB" id="3067443at2759"/>
<evidence type="ECO:0000313" key="4">
    <source>
        <dbReference type="EMBL" id="PVH91120.1"/>
    </source>
</evidence>
<feature type="region of interest" description="Disordered" evidence="1">
    <location>
        <begin position="260"/>
        <end position="291"/>
    </location>
</feature>
<protein>
    <submittedName>
        <fullName evidence="4">Uncharacterized protein</fullName>
    </submittedName>
</protein>
<dbReference type="Proteomes" id="UP000244855">
    <property type="component" value="Unassembled WGS sequence"/>
</dbReference>
<keyword evidence="5" id="KW-1185">Reference proteome</keyword>
<accession>A0A2V1CZC9</accession>
<dbReference type="Pfam" id="PF10979">
    <property type="entry name" value="DUF2786"/>
    <property type="match status" value="1"/>
</dbReference>
<dbReference type="EMBL" id="KZ805952">
    <property type="protein sequence ID" value="PVH91120.1"/>
    <property type="molecule type" value="Genomic_DNA"/>
</dbReference>
<dbReference type="Pfam" id="PF23771">
    <property type="entry name" value="DUF7168"/>
    <property type="match status" value="1"/>
</dbReference>
<proteinExistence type="predicted"/>
<dbReference type="STRING" id="97972.A0A2V1CZC9"/>
<gene>
    <name evidence="4" type="ORF">DM02DRAFT_620678</name>
</gene>
<dbReference type="InterPro" id="IPR055592">
    <property type="entry name" value="DUF7168"/>
</dbReference>
<evidence type="ECO:0000313" key="5">
    <source>
        <dbReference type="Proteomes" id="UP000244855"/>
    </source>
</evidence>
<feature type="domain" description="DUF2786" evidence="2">
    <location>
        <begin position="62"/>
        <end position="101"/>
    </location>
</feature>
<dbReference type="InterPro" id="IPR024498">
    <property type="entry name" value="DUF2786"/>
</dbReference>
<organism evidence="4 5">
    <name type="scientific">Periconia macrospinosa</name>
    <dbReference type="NCBI Taxonomy" id="97972"/>
    <lineage>
        <taxon>Eukaryota</taxon>
        <taxon>Fungi</taxon>
        <taxon>Dikarya</taxon>
        <taxon>Ascomycota</taxon>
        <taxon>Pezizomycotina</taxon>
        <taxon>Dothideomycetes</taxon>
        <taxon>Pleosporomycetidae</taxon>
        <taxon>Pleosporales</taxon>
        <taxon>Massarineae</taxon>
        <taxon>Periconiaceae</taxon>
        <taxon>Periconia</taxon>
    </lineage>
</organism>
<dbReference type="AlphaFoldDB" id="A0A2V1CZC9"/>
<feature type="domain" description="DUF7168" evidence="3">
    <location>
        <begin position="116"/>
        <end position="247"/>
    </location>
</feature>
<evidence type="ECO:0000256" key="1">
    <source>
        <dbReference type="SAM" id="MobiDB-lite"/>
    </source>
</evidence>